<evidence type="ECO:0000259" key="3">
    <source>
        <dbReference type="PROSITE" id="PS01031"/>
    </source>
</evidence>
<name>F9UGH7_9GAMM</name>
<evidence type="ECO:0000256" key="1">
    <source>
        <dbReference type="PROSITE-ProRule" id="PRU00285"/>
    </source>
</evidence>
<dbReference type="InterPro" id="IPR031107">
    <property type="entry name" value="Small_HSP"/>
</dbReference>
<dbReference type="STRING" id="768671.ThimaDRAFT_4030"/>
<protein>
    <submittedName>
        <fullName evidence="4">Heat shock protein Hsp20</fullName>
    </submittedName>
</protein>
<dbReference type="PROSITE" id="PS01031">
    <property type="entry name" value="SHSP"/>
    <property type="match status" value="1"/>
</dbReference>
<dbReference type="OrthoDB" id="9788892at2"/>
<keyword evidence="5" id="KW-1185">Reference proteome</keyword>
<dbReference type="AlphaFoldDB" id="F9UGH7"/>
<reference evidence="4 5" key="1">
    <citation type="submission" date="2011-06" db="EMBL/GenBank/DDBJ databases">
        <title>The draft genome of Thiocapsa marina 5811.</title>
        <authorList>
            <consortium name="US DOE Joint Genome Institute (JGI-PGF)"/>
            <person name="Lucas S."/>
            <person name="Han J."/>
            <person name="Cheng J.-F."/>
            <person name="Goodwin L."/>
            <person name="Pitluck S."/>
            <person name="Peters L."/>
            <person name="Land M.L."/>
            <person name="Hauser L."/>
            <person name="Vogl K."/>
            <person name="Liu Z."/>
            <person name="Imhoff J."/>
            <person name="Thiel V."/>
            <person name="Frigaard N.-U."/>
            <person name="Bryant D."/>
            <person name="Woyke T.J."/>
        </authorList>
    </citation>
    <scope>NUCLEOTIDE SEQUENCE [LARGE SCALE GENOMIC DNA]</scope>
    <source>
        <strain evidence="4 5">5811</strain>
    </source>
</reference>
<evidence type="ECO:0000256" key="2">
    <source>
        <dbReference type="RuleBase" id="RU003616"/>
    </source>
</evidence>
<dbReference type="eggNOG" id="COG0071">
    <property type="taxonomic scope" value="Bacteria"/>
</dbReference>
<gene>
    <name evidence="4" type="ORF">ThimaDRAFT_4030</name>
</gene>
<organism evidence="4 5">
    <name type="scientific">Thiocapsa marina 5811</name>
    <dbReference type="NCBI Taxonomy" id="768671"/>
    <lineage>
        <taxon>Bacteria</taxon>
        <taxon>Pseudomonadati</taxon>
        <taxon>Pseudomonadota</taxon>
        <taxon>Gammaproteobacteria</taxon>
        <taxon>Chromatiales</taxon>
        <taxon>Chromatiaceae</taxon>
        <taxon>Thiocapsa</taxon>
    </lineage>
</organism>
<dbReference type="EMBL" id="AFWV01000015">
    <property type="protein sequence ID" value="EGV16660.1"/>
    <property type="molecule type" value="Genomic_DNA"/>
</dbReference>
<evidence type="ECO:0000313" key="5">
    <source>
        <dbReference type="Proteomes" id="UP000005459"/>
    </source>
</evidence>
<dbReference type="CDD" id="cd06464">
    <property type="entry name" value="ACD_sHsps-like"/>
    <property type="match status" value="1"/>
</dbReference>
<comment type="similarity">
    <text evidence="1 2">Belongs to the small heat shock protein (HSP20) family.</text>
</comment>
<dbReference type="InterPro" id="IPR008978">
    <property type="entry name" value="HSP20-like_chaperone"/>
</dbReference>
<evidence type="ECO:0000313" key="4">
    <source>
        <dbReference type="EMBL" id="EGV16660.1"/>
    </source>
</evidence>
<proteinExistence type="inferred from homology"/>
<dbReference type="SUPFAM" id="SSF49764">
    <property type="entry name" value="HSP20-like chaperones"/>
    <property type="match status" value="1"/>
</dbReference>
<keyword evidence="4" id="KW-0346">Stress response</keyword>
<dbReference type="Pfam" id="PF00011">
    <property type="entry name" value="HSP20"/>
    <property type="match status" value="1"/>
</dbReference>
<dbReference type="PATRIC" id="fig|768671.3.peg.4253"/>
<sequence length="131" mass="14572">MSENTGMQAREPSEMQAARAEEVALLPPVDIYEDAAGITLVADLPGVSRERLCVQVDKDTLLIEGEAAIEMPSEMEALYADLRTTRFRRSFTLSRELQADQIEAQMQDGVLTLKVPKRAELQPRKIQVNVG</sequence>
<accession>F9UGH7</accession>
<dbReference type="RefSeq" id="WP_007194902.1">
    <property type="nucleotide sequence ID" value="NZ_AFWV01000015.1"/>
</dbReference>
<dbReference type="Proteomes" id="UP000005459">
    <property type="component" value="Unassembled WGS sequence"/>
</dbReference>
<dbReference type="PANTHER" id="PTHR11527">
    <property type="entry name" value="HEAT-SHOCK PROTEIN 20 FAMILY MEMBER"/>
    <property type="match status" value="1"/>
</dbReference>
<dbReference type="Gene3D" id="2.60.40.790">
    <property type="match status" value="1"/>
</dbReference>
<dbReference type="InterPro" id="IPR002068">
    <property type="entry name" value="A-crystallin/Hsp20_dom"/>
</dbReference>
<feature type="domain" description="SHSP" evidence="3">
    <location>
        <begin position="20"/>
        <end position="131"/>
    </location>
</feature>